<dbReference type="EMBL" id="SEYY01020152">
    <property type="protein sequence ID" value="KAB7497543.1"/>
    <property type="molecule type" value="Genomic_DNA"/>
</dbReference>
<gene>
    <name evidence="3" type="ORF">Anas_10777</name>
</gene>
<evidence type="ECO:0000256" key="1">
    <source>
        <dbReference type="SAM" id="MobiDB-lite"/>
    </source>
</evidence>
<keyword evidence="4" id="KW-1185">Reference proteome</keyword>
<feature type="compositionally biased region" description="Polar residues" evidence="1">
    <location>
        <begin position="1"/>
        <end position="20"/>
    </location>
</feature>
<accession>A0A5N5STK3</accession>
<feature type="domain" description="PiggyBac transposable element-derived protein" evidence="2">
    <location>
        <begin position="104"/>
        <end position="177"/>
    </location>
</feature>
<organism evidence="3 4">
    <name type="scientific">Armadillidium nasatum</name>
    <dbReference type="NCBI Taxonomy" id="96803"/>
    <lineage>
        <taxon>Eukaryota</taxon>
        <taxon>Metazoa</taxon>
        <taxon>Ecdysozoa</taxon>
        <taxon>Arthropoda</taxon>
        <taxon>Crustacea</taxon>
        <taxon>Multicrustacea</taxon>
        <taxon>Malacostraca</taxon>
        <taxon>Eumalacostraca</taxon>
        <taxon>Peracarida</taxon>
        <taxon>Isopoda</taxon>
        <taxon>Oniscidea</taxon>
        <taxon>Crinocheta</taxon>
        <taxon>Armadillidiidae</taxon>
        <taxon>Armadillidium</taxon>
    </lineage>
</organism>
<evidence type="ECO:0000313" key="3">
    <source>
        <dbReference type="EMBL" id="KAB7497543.1"/>
    </source>
</evidence>
<feature type="region of interest" description="Disordered" evidence="1">
    <location>
        <begin position="1"/>
        <end position="38"/>
    </location>
</feature>
<dbReference type="InterPro" id="IPR029526">
    <property type="entry name" value="PGBD"/>
</dbReference>
<comment type="caution">
    <text evidence="3">The sequence shown here is derived from an EMBL/GenBank/DDBJ whole genome shotgun (WGS) entry which is preliminary data.</text>
</comment>
<reference evidence="3 4" key="1">
    <citation type="journal article" date="2019" name="PLoS Biol.">
        <title>Sex chromosomes control vertical transmission of feminizing Wolbachia symbionts in an isopod.</title>
        <authorList>
            <person name="Becking T."/>
            <person name="Chebbi M.A."/>
            <person name="Giraud I."/>
            <person name="Moumen B."/>
            <person name="Laverre T."/>
            <person name="Caubet Y."/>
            <person name="Peccoud J."/>
            <person name="Gilbert C."/>
            <person name="Cordaux R."/>
        </authorList>
    </citation>
    <scope>NUCLEOTIDE SEQUENCE [LARGE SCALE GENOMIC DNA]</scope>
    <source>
        <strain evidence="3">ANa2</strain>
        <tissue evidence="3">Whole body excluding digestive tract and cuticle</tissue>
    </source>
</reference>
<dbReference type="OrthoDB" id="6369813at2759"/>
<dbReference type="Pfam" id="PF13843">
    <property type="entry name" value="DDE_Tnp_1_7"/>
    <property type="match status" value="1"/>
</dbReference>
<dbReference type="Proteomes" id="UP000326759">
    <property type="component" value="Unassembled WGS sequence"/>
</dbReference>
<protein>
    <recommendedName>
        <fullName evidence="2">PiggyBac transposable element-derived protein domain-containing protein</fullName>
    </recommendedName>
</protein>
<dbReference type="AlphaFoldDB" id="A0A5N5STK3"/>
<proteinExistence type="predicted"/>
<sequence>MPSTSSAVENQPIPSASAIPQTLAATAPSVPPASSLRPRRPCNLIIDEENVPSIMQFHTSTVSSTSGFRWSCHPQKNHETGISQRNIIPPFTPGPTLQARSATTPEKCFQLLFDDTIISEIVNWTNQRIRLLLQNYSTDKKVFFETEFGEIKALLGLLIFSGCQKDNHLSTREMWNPITGRIALKCLKLYRRTNMSQATTN</sequence>
<name>A0A5N5STK3_9CRUS</name>
<feature type="compositionally biased region" description="Low complexity" evidence="1">
    <location>
        <begin position="24"/>
        <end position="35"/>
    </location>
</feature>
<evidence type="ECO:0000313" key="4">
    <source>
        <dbReference type="Proteomes" id="UP000326759"/>
    </source>
</evidence>
<evidence type="ECO:0000259" key="2">
    <source>
        <dbReference type="Pfam" id="PF13843"/>
    </source>
</evidence>